<dbReference type="AlphaFoldDB" id="A0A396J5P0"/>
<sequence>MKYLLQFPCCSCFCFVTPKKEKHKEKKEANKGKIFSPYVPHHES</sequence>
<dbReference type="Gramene" id="rna7612">
    <property type="protein sequence ID" value="RHN71951.1"/>
    <property type="gene ID" value="gene7612"/>
</dbReference>
<comment type="caution">
    <text evidence="2">The sequence shown here is derived from an EMBL/GenBank/DDBJ whole genome shotgun (WGS) entry which is preliminary data.</text>
</comment>
<dbReference type="EMBL" id="PSQE01000002">
    <property type="protein sequence ID" value="RHN71951.1"/>
    <property type="molecule type" value="Genomic_DNA"/>
</dbReference>
<dbReference type="Proteomes" id="UP000265566">
    <property type="component" value="Chromosome 2"/>
</dbReference>
<proteinExistence type="predicted"/>
<name>A0A396J5P0_MEDTR</name>
<evidence type="ECO:0000313" key="2">
    <source>
        <dbReference type="EMBL" id="RHN71951.1"/>
    </source>
</evidence>
<reference evidence="3" key="1">
    <citation type="journal article" date="2018" name="Nat. Plants">
        <title>Whole-genome landscape of Medicago truncatula symbiotic genes.</title>
        <authorList>
            <person name="Pecrix Y."/>
            <person name="Staton S.E."/>
            <person name="Sallet E."/>
            <person name="Lelandais-Briere C."/>
            <person name="Moreau S."/>
            <person name="Carrere S."/>
            <person name="Blein T."/>
            <person name="Jardinaud M.F."/>
            <person name="Latrasse D."/>
            <person name="Zouine M."/>
            <person name="Zahm M."/>
            <person name="Kreplak J."/>
            <person name="Mayjonade B."/>
            <person name="Satge C."/>
            <person name="Perez M."/>
            <person name="Cauet S."/>
            <person name="Marande W."/>
            <person name="Chantry-Darmon C."/>
            <person name="Lopez-Roques C."/>
            <person name="Bouchez O."/>
            <person name="Berard A."/>
            <person name="Debelle F."/>
            <person name="Munos S."/>
            <person name="Bendahmane A."/>
            <person name="Berges H."/>
            <person name="Niebel A."/>
            <person name="Buitink J."/>
            <person name="Frugier F."/>
            <person name="Benhamed M."/>
            <person name="Crespi M."/>
            <person name="Gouzy J."/>
            <person name="Gamas P."/>
        </authorList>
    </citation>
    <scope>NUCLEOTIDE SEQUENCE [LARGE SCALE GENOMIC DNA]</scope>
    <source>
        <strain evidence="3">cv. Jemalong A17</strain>
    </source>
</reference>
<feature type="region of interest" description="Disordered" evidence="1">
    <location>
        <begin position="21"/>
        <end position="44"/>
    </location>
</feature>
<evidence type="ECO:0000256" key="1">
    <source>
        <dbReference type="SAM" id="MobiDB-lite"/>
    </source>
</evidence>
<evidence type="ECO:0000313" key="3">
    <source>
        <dbReference type="Proteomes" id="UP000265566"/>
    </source>
</evidence>
<gene>
    <name evidence="2" type="ORF">MtrunA17_Chr2g0282391</name>
</gene>
<accession>A0A396J5P0</accession>
<organism evidence="2 3">
    <name type="scientific">Medicago truncatula</name>
    <name type="common">Barrel medic</name>
    <name type="synonym">Medicago tribuloides</name>
    <dbReference type="NCBI Taxonomy" id="3880"/>
    <lineage>
        <taxon>Eukaryota</taxon>
        <taxon>Viridiplantae</taxon>
        <taxon>Streptophyta</taxon>
        <taxon>Embryophyta</taxon>
        <taxon>Tracheophyta</taxon>
        <taxon>Spermatophyta</taxon>
        <taxon>Magnoliopsida</taxon>
        <taxon>eudicotyledons</taxon>
        <taxon>Gunneridae</taxon>
        <taxon>Pentapetalae</taxon>
        <taxon>rosids</taxon>
        <taxon>fabids</taxon>
        <taxon>Fabales</taxon>
        <taxon>Fabaceae</taxon>
        <taxon>Papilionoideae</taxon>
        <taxon>50 kb inversion clade</taxon>
        <taxon>NPAAA clade</taxon>
        <taxon>Hologalegina</taxon>
        <taxon>IRL clade</taxon>
        <taxon>Trifolieae</taxon>
        <taxon>Medicago</taxon>
    </lineage>
</organism>
<protein>
    <submittedName>
        <fullName evidence="2">Uncharacterized protein</fullName>
    </submittedName>
</protein>